<sequence>MRSDTGLMRSLFTPSLSCTQFTLFFHCLRLLLCFINYTLITDFNSWRRNEAQQKSGTTRHARPRDTMNAEILAPLTSLEARLNALLASITSTPTASGAPAAAVSLLEADDALTSALQTLRTHQENYSKILRLRAEALSLEERVRETVRQVGELGDEISAAAGDDDDDDSDEDSDDEAGGDIEMSGKGKDGTRKNEVDYRLLLGFARRISKYNNEAAADASSARVLSKEPPGGDTAADTNGEVAKEDGIASGHGQTTGVGIAALPQDTVSWLDETANWTRLMSALPYPSEDRIRMGLMAHLHATAAAEGKDVEKEVEHILKAATQKDISKQETQPAGQGDQPQPDSDSGAGHPAGSGTAAINHQAGNSASHTAEPPKAKPKLDLDLYDPDDDDM</sequence>
<evidence type="ECO:0000256" key="9">
    <source>
        <dbReference type="SAM" id="MobiDB-lite"/>
    </source>
</evidence>
<feature type="compositionally biased region" description="Basic and acidic residues" evidence="9">
    <location>
        <begin position="373"/>
        <end position="383"/>
    </location>
</feature>
<evidence type="ECO:0000256" key="8">
    <source>
        <dbReference type="RuleBase" id="RU364141"/>
    </source>
</evidence>
<dbReference type="RefSeq" id="XP_003021661.1">
    <property type="nucleotide sequence ID" value="XM_003021615.1"/>
</dbReference>
<keyword evidence="8" id="KW-0010">Activator</keyword>
<feature type="region of interest" description="Disordered" evidence="9">
    <location>
        <begin position="150"/>
        <end position="192"/>
    </location>
</feature>
<name>D4DAU3_TRIVH</name>
<proteinExistence type="inferred from homology"/>
<feature type="region of interest" description="Disordered" evidence="9">
    <location>
        <begin position="322"/>
        <end position="393"/>
    </location>
</feature>
<keyword evidence="5 8" id="KW-0804">Transcription</keyword>
<dbReference type="GO" id="GO:0016592">
    <property type="term" value="C:mediator complex"/>
    <property type="evidence" value="ECO:0007669"/>
    <property type="project" value="InterPro"/>
</dbReference>
<evidence type="ECO:0000313" key="10">
    <source>
        <dbReference type="EMBL" id="EFE41043.1"/>
    </source>
</evidence>
<dbReference type="EMBL" id="ACYE01000215">
    <property type="protein sequence ID" value="EFE41043.1"/>
    <property type="molecule type" value="Genomic_DNA"/>
</dbReference>
<dbReference type="GO" id="GO:0003712">
    <property type="term" value="F:transcription coregulator activity"/>
    <property type="evidence" value="ECO:0007669"/>
    <property type="project" value="InterPro"/>
</dbReference>
<gene>
    <name evidence="8" type="primary">MED4</name>
    <name evidence="10" type="ORF">TRV_04241</name>
</gene>
<keyword evidence="6 8" id="KW-0539">Nucleus</keyword>
<feature type="compositionally biased region" description="Basic and acidic residues" evidence="9">
    <location>
        <begin position="183"/>
        <end position="192"/>
    </location>
</feature>
<dbReference type="PANTHER" id="PTHR13208">
    <property type="entry name" value="MEDIATOR OF RNA POLYMERASE II TRANSCRIPTION SUBUNIT 4"/>
    <property type="match status" value="1"/>
</dbReference>
<dbReference type="KEGG" id="tve:TRV_04241"/>
<dbReference type="AlphaFoldDB" id="D4DAU3"/>
<evidence type="ECO:0000256" key="2">
    <source>
        <dbReference type="ARBA" id="ARBA00009626"/>
    </source>
</evidence>
<dbReference type="PANTHER" id="PTHR13208:SF2">
    <property type="entry name" value="MEDIATOR OF RNA POLYMERASE II TRANSCRIPTION SUBUNIT 4"/>
    <property type="match status" value="1"/>
</dbReference>
<comment type="subcellular location">
    <subcellularLocation>
        <location evidence="1 8">Nucleus</location>
    </subcellularLocation>
</comment>
<feature type="compositionally biased region" description="Polar residues" evidence="9">
    <location>
        <begin position="358"/>
        <end position="370"/>
    </location>
</feature>
<accession>D4DAU3</accession>
<keyword evidence="4 8" id="KW-0805">Transcription regulation</keyword>
<feature type="compositionally biased region" description="Low complexity" evidence="9">
    <location>
        <begin position="336"/>
        <end position="348"/>
    </location>
</feature>
<evidence type="ECO:0000313" key="11">
    <source>
        <dbReference type="Proteomes" id="UP000008383"/>
    </source>
</evidence>
<comment type="similarity">
    <text evidence="2 8">Belongs to the Mediator complex subunit 4 family.</text>
</comment>
<evidence type="ECO:0000256" key="5">
    <source>
        <dbReference type="ARBA" id="ARBA00023163"/>
    </source>
</evidence>
<dbReference type="Pfam" id="PF10018">
    <property type="entry name" value="Med4"/>
    <property type="match status" value="1"/>
</dbReference>
<dbReference type="OrthoDB" id="1929813at2759"/>
<feature type="region of interest" description="Disordered" evidence="9">
    <location>
        <begin position="217"/>
        <end position="239"/>
    </location>
</feature>
<dbReference type="GO" id="GO:0070847">
    <property type="term" value="C:core mediator complex"/>
    <property type="evidence" value="ECO:0007669"/>
    <property type="project" value="TreeGrafter"/>
</dbReference>
<organism evidence="10 11">
    <name type="scientific">Trichophyton verrucosum (strain HKI 0517)</name>
    <dbReference type="NCBI Taxonomy" id="663202"/>
    <lineage>
        <taxon>Eukaryota</taxon>
        <taxon>Fungi</taxon>
        <taxon>Dikarya</taxon>
        <taxon>Ascomycota</taxon>
        <taxon>Pezizomycotina</taxon>
        <taxon>Eurotiomycetes</taxon>
        <taxon>Eurotiomycetidae</taxon>
        <taxon>Onygenales</taxon>
        <taxon>Arthrodermataceae</taxon>
        <taxon>Trichophyton</taxon>
    </lineage>
</organism>
<reference evidence="11" key="1">
    <citation type="journal article" date="2011" name="Genome Biol.">
        <title>Comparative and functional genomics provide insights into the pathogenicity of dermatophytic fungi.</title>
        <authorList>
            <person name="Burmester A."/>
            <person name="Shelest E."/>
            <person name="Gloeckner G."/>
            <person name="Heddergott C."/>
            <person name="Schindler S."/>
            <person name="Staib P."/>
            <person name="Heidel A."/>
            <person name="Felder M."/>
            <person name="Petzold A."/>
            <person name="Szafranski K."/>
            <person name="Feuermann M."/>
            <person name="Pedruzzi I."/>
            <person name="Priebe S."/>
            <person name="Groth M."/>
            <person name="Winkler R."/>
            <person name="Li W."/>
            <person name="Kniemeyer O."/>
            <person name="Schroeckh V."/>
            <person name="Hertweck C."/>
            <person name="Hube B."/>
            <person name="White T.C."/>
            <person name="Platzer M."/>
            <person name="Guthke R."/>
            <person name="Heitman J."/>
            <person name="Woestemeyer J."/>
            <person name="Zipfel P.F."/>
            <person name="Monod M."/>
            <person name="Brakhage A.A."/>
        </authorList>
    </citation>
    <scope>NUCLEOTIDE SEQUENCE [LARGE SCALE GENOMIC DNA]</scope>
    <source>
        <strain evidence="11">HKI 0517</strain>
    </source>
</reference>
<evidence type="ECO:0000256" key="1">
    <source>
        <dbReference type="ARBA" id="ARBA00004123"/>
    </source>
</evidence>
<dbReference type="HOGENOM" id="CLU_052082_0_0_1"/>
<protein>
    <recommendedName>
        <fullName evidence="3 8">Mediator of RNA polymerase II transcription subunit 4</fullName>
    </recommendedName>
    <alternativeName>
        <fullName evidence="7 8">Mediator complex subunit 4</fullName>
    </alternativeName>
</protein>
<dbReference type="GeneID" id="9578622"/>
<dbReference type="GO" id="GO:0006357">
    <property type="term" value="P:regulation of transcription by RNA polymerase II"/>
    <property type="evidence" value="ECO:0007669"/>
    <property type="project" value="InterPro"/>
</dbReference>
<keyword evidence="11" id="KW-1185">Reference proteome</keyword>
<feature type="compositionally biased region" description="Acidic residues" evidence="9">
    <location>
        <begin position="162"/>
        <end position="179"/>
    </location>
</feature>
<evidence type="ECO:0000256" key="4">
    <source>
        <dbReference type="ARBA" id="ARBA00023015"/>
    </source>
</evidence>
<comment type="subunit">
    <text evidence="8">Component of the Mediator complex.</text>
</comment>
<comment type="caution">
    <text evidence="10">The sequence shown here is derived from an EMBL/GenBank/DDBJ whole genome shotgun (WGS) entry which is preliminary data.</text>
</comment>
<dbReference type="Proteomes" id="UP000008383">
    <property type="component" value="Unassembled WGS sequence"/>
</dbReference>
<dbReference type="InterPro" id="IPR019258">
    <property type="entry name" value="Mediator_Med4"/>
</dbReference>
<evidence type="ECO:0000256" key="7">
    <source>
        <dbReference type="ARBA" id="ARBA00031257"/>
    </source>
</evidence>
<evidence type="ECO:0000256" key="3">
    <source>
        <dbReference type="ARBA" id="ARBA00020629"/>
    </source>
</evidence>
<feature type="compositionally biased region" description="Acidic residues" evidence="9">
    <location>
        <begin position="384"/>
        <end position="393"/>
    </location>
</feature>
<evidence type="ECO:0000256" key="6">
    <source>
        <dbReference type="ARBA" id="ARBA00023242"/>
    </source>
</evidence>
<comment type="function">
    <text evidence="8">Component of the Mediator complex, a coactivator involved in the regulated transcription of nearly all RNA polymerase II-dependent genes. Mediator functions as a bridge to convey information from gene-specific regulatory proteins to the basal RNA polymerase II transcription machinery. Mediator is recruited to promoters by direct interactions with regulatory proteins and serves as a scaffold for the assembly of a functional preinitiation complex with RNA polymerase II and the general transcription factors.</text>
</comment>